<reference evidence="1 2" key="1">
    <citation type="submission" date="2020-01" db="EMBL/GenBank/DDBJ databases">
        <title>Bacteria diversity of Porities sp.</title>
        <authorList>
            <person name="Wang G."/>
        </authorList>
    </citation>
    <scope>NUCLEOTIDE SEQUENCE [LARGE SCALE GENOMIC DNA]</scope>
    <source>
        <strain evidence="1 2">R33</strain>
    </source>
</reference>
<accession>A0A6L9E7X3</accession>
<dbReference type="Proteomes" id="UP000475249">
    <property type="component" value="Unassembled WGS sequence"/>
</dbReference>
<dbReference type="Pfam" id="PF14100">
    <property type="entry name" value="DUF6807"/>
    <property type="match status" value="1"/>
</dbReference>
<dbReference type="AlphaFoldDB" id="A0A6L9E7X3"/>
<dbReference type="InterPro" id="IPR029475">
    <property type="entry name" value="DUF6807"/>
</dbReference>
<gene>
    <name evidence="1" type="ORF">GTQ38_01780</name>
</gene>
<organism evidence="1 2">
    <name type="scientific">Poritiphilus flavus</name>
    <dbReference type="NCBI Taxonomy" id="2697053"/>
    <lineage>
        <taxon>Bacteria</taxon>
        <taxon>Pseudomonadati</taxon>
        <taxon>Bacteroidota</taxon>
        <taxon>Flavobacteriia</taxon>
        <taxon>Flavobacteriales</taxon>
        <taxon>Flavobacteriaceae</taxon>
        <taxon>Poritiphilus</taxon>
    </lineage>
</organism>
<sequence length="309" mass="35206">MRTSLLICFLIFLSQSHGQELNLSTTDQGFLVTEGDKKVFFYQSATKSQNGKYPRAHYVHPLYGMDGHILTEDFPEDHPHHRGLFWAWHQVYIGDKRVGDSWDCSDFIWEVLPPKSKIFHEGMLEIRLRTMWKSPLWTDDKGAVIPFVMEDTRIRVFAQTDNYRIIDLETWLLALEENVRIGGSEDAKGYGGFSLRTVLPQDISFSSGDSPVAPKVEAVEALPWLKISGSLAKDGSAAGIVMLSYQPDEKGKEKWILRKEKSMQNIPFPGRDTVRISDSSPTSLKYRLIIYKGDLSTEKIEAIYKLGQN</sequence>
<evidence type="ECO:0008006" key="3">
    <source>
        <dbReference type="Google" id="ProtNLM"/>
    </source>
</evidence>
<proteinExistence type="predicted"/>
<protein>
    <recommendedName>
        <fullName evidence="3">Methane oxygenase PmoA</fullName>
    </recommendedName>
</protein>
<dbReference type="EMBL" id="WXYO01000001">
    <property type="protein sequence ID" value="NAS10712.1"/>
    <property type="molecule type" value="Genomic_DNA"/>
</dbReference>
<keyword evidence="2" id="KW-1185">Reference proteome</keyword>
<evidence type="ECO:0000313" key="2">
    <source>
        <dbReference type="Proteomes" id="UP000475249"/>
    </source>
</evidence>
<evidence type="ECO:0000313" key="1">
    <source>
        <dbReference type="EMBL" id="NAS10712.1"/>
    </source>
</evidence>
<name>A0A6L9E7X3_9FLAO</name>
<dbReference type="RefSeq" id="WP_161433507.1">
    <property type="nucleotide sequence ID" value="NZ_WXYO01000001.1"/>
</dbReference>
<comment type="caution">
    <text evidence="1">The sequence shown here is derived from an EMBL/GenBank/DDBJ whole genome shotgun (WGS) entry which is preliminary data.</text>
</comment>